<dbReference type="AlphaFoldDB" id="A0A1H9M7E2"/>
<dbReference type="InterPro" id="IPR014057">
    <property type="entry name" value="HI1420"/>
</dbReference>
<organism evidence="1 2">
    <name type="scientific">Azotobacter beijerinckii</name>
    <dbReference type="NCBI Taxonomy" id="170623"/>
    <lineage>
        <taxon>Bacteria</taxon>
        <taxon>Pseudomonadati</taxon>
        <taxon>Pseudomonadota</taxon>
        <taxon>Gammaproteobacteria</taxon>
        <taxon>Pseudomonadales</taxon>
        <taxon>Pseudomonadaceae</taxon>
        <taxon>Azotobacter</taxon>
    </lineage>
</organism>
<dbReference type="Proteomes" id="UP000199267">
    <property type="component" value="Unassembled WGS sequence"/>
</dbReference>
<evidence type="ECO:0000313" key="2">
    <source>
        <dbReference type="Proteomes" id="UP000199267"/>
    </source>
</evidence>
<dbReference type="EMBL" id="FOFJ01000032">
    <property type="protein sequence ID" value="SER19405.1"/>
    <property type="molecule type" value="Genomic_DNA"/>
</dbReference>
<protein>
    <submittedName>
        <fullName evidence="1">Probable addiction module antidote protein</fullName>
    </submittedName>
</protein>
<accession>A0A1H9M7E2</accession>
<dbReference type="Pfam" id="PF21716">
    <property type="entry name" value="dnstrm_HI1420"/>
    <property type="match status" value="1"/>
</dbReference>
<proteinExistence type="predicted"/>
<reference evidence="1 2" key="1">
    <citation type="submission" date="2016-10" db="EMBL/GenBank/DDBJ databases">
        <authorList>
            <person name="de Groot N.N."/>
        </authorList>
    </citation>
    <scope>NUCLEOTIDE SEQUENCE [LARGE SCALE GENOMIC DNA]</scope>
    <source>
        <strain evidence="1 2">DSM 378</strain>
    </source>
</reference>
<sequence>MTIRLTRWDVVDYLKTEEDIALYLEACIEEAGDDAEFIAKAHESVARARVIHRIGAGVDSQPVTGASRQESGSRQG</sequence>
<gene>
    <name evidence="1" type="ORF">SAMN04244573_03072</name>
</gene>
<name>A0A1H9M7E2_9GAMM</name>
<dbReference type="RefSeq" id="WP_208599298.1">
    <property type="nucleotide sequence ID" value="NZ_FOFJ01000032.1"/>
</dbReference>
<evidence type="ECO:0000313" key="1">
    <source>
        <dbReference type="EMBL" id="SER19405.1"/>
    </source>
</evidence>